<dbReference type="Proteomes" id="UP000838748">
    <property type="component" value="Unassembled WGS sequence"/>
</dbReference>
<evidence type="ECO:0000313" key="1">
    <source>
        <dbReference type="EMBL" id="CAH0540159.1"/>
    </source>
</evidence>
<gene>
    <name evidence="1" type="ORF">VMF7928_02651</name>
</gene>
<comment type="caution">
    <text evidence="1">The sequence shown here is derived from an EMBL/GenBank/DDBJ whole genome shotgun (WGS) entry which is preliminary data.</text>
</comment>
<name>A0ABM9A5L1_9VIBR</name>
<accession>A0ABM9A5L1</accession>
<organism evidence="1 2">
    <name type="scientific">Vibrio marisflavi CECT 7928</name>
    <dbReference type="NCBI Taxonomy" id="634439"/>
    <lineage>
        <taxon>Bacteria</taxon>
        <taxon>Pseudomonadati</taxon>
        <taxon>Pseudomonadota</taxon>
        <taxon>Gammaproteobacteria</taxon>
        <taxon>Vibrionales</taxon>
        <taxon>Vibrionaceae</taxon>
        <taxon>Vibrio</taxon>
    </lineage>
</organism>
<sequence length="44" mass="4891">MIQGNPSLLKNRSVKCVSIYILKIKCNILLFIDLIPTGTNARTS</sequence>
<keyword evidence="2" id="KW-1185">Reference proteome</keyword>
<evidence type="ECO:0000313" key="2">
    <source>
        <dbReference type="Proteomes" id="UP000838748"/>
    </source>
</evidence>
<reference evidence="1" key="1">
    <citation type="submission" date="2021-11" db="EMBL/GenBank/DDBJ databases">
        <authorList>
            <person name="Rodrigo-Torres L."/>
            <person name="Arahal R. D."/>
            <person name="Lucena T."/>
        </authorList>
    </citation>
    <scope>NUCLEOTIDE SEQUENCE</scope>
    <source>
        <strain evidence="1">CECT 7928</strain>
    </source>
</reference>
<proteinExistence type="predicted"/>
<dbReference type="EMBL" id="CAKLDM010000002">
    <property type="protein sequence ID" value="CAH0540159.1"/>
    <property type="molecule type" value="Genomic_DNA"/>
</dbReference>
<protein>
    <submittedName>
        <fullName evidence="1">Uncharacterized protein</fullName>
    </submittedName>
</protein>